<name>A0A367S148_9NOSO</name>
<organism evidence="2 3">
    <name type="scientific">Nostoc minutum NIES-26</name>
    <dbReference type="NCBI Taxonomy" id="1844469"/>
    <lineage>
        <taxon>Bacteria</taxon>
        <taxon>Bacillati</taxon>
        <taxon>Cyanobacteriota</taxon>
        <taxon>Cyanophyceae</taxon>
        <taxon>Nostocales</taxon>
        <taxon>Nostocaceae</taxon>
        <taxon>Nostoc</taxon>
    </lineage>
</organism>
<sequence length="226" mass="25374">MSDRPDYPQSKRTSAQKQEPEPDLTIEQLRLIQQQSTVNQQNNQLQSQKPDPETDKRTDPQELNKHANSPRLGKEFGYLPASYFLEAASEQIPGLGEKGRNITPAGLAAFGRLGLGFTKLDPTPQRSTLDSRLAAIRAQRDSLSTPPTPEAEQIKQGSKQPENQENNLHDNLPDNPTPQQPSSRDTESQQERVDPSKMTLDERIAHNRAKTVTPEQPKQINKDLNR</sequence>
<reference evidence="2" key="1">
    <citation type="submission" date="2016-04" db="EMBL/GenBank/DDBJ databases">
        <authorList>
            <person name="Tabuchi Yagui T.R."/>
        </authorList>
    </citation>
    <scope>NUCLEOTIDE SEQUENCE [LARGE SCALE GENOMIC DNA]</scope>
    <source>
        <strain evidence="2">NIES-26</strain>
    </source>
</reference>
<dbReference type="AlphaFoldDB" id="A0A367S148"/>
<evidence type="ECO:0000256" key="1">
    <source>
        <dbReference type="SAM" id="MobiDB-lite"/>
    </source>
</evidence>
<feature type="compositionally biased region" description="Basic and acidic residues" evidence="1">
    <location>
        <begin position="50"/>
        <end position="65"/>
    </location>
</feature>
<feature type="region of interest" description="Disordered" evidence="1">
    <location>
        <begin position="1"/>
        <end position="75"/>
    </location>
</feature>
<dbReference type="EMBL" id="LXQD01000004">
    <property type="protein sequence ID" value="RCJ42485.1"/>
    <property type="molecule type" value="Genomic_DNA"/>
</dbReference>
<accession>A0A367S148</accession>
<proteinExistence type="predicted"/>
<gene>
    <name evidence="2" type="ORF">A6770_34560</name>
</gene>
<comment type="caution">
    <text evidence="2">The sequence shown here is derived from an EMBL/GenBank/DDBJ whole genome shotgun (WGS) entry which is preliminary data.</text>
</comment>
<evidence type="ECO:0000313" key="3">
    <source>
        <dbReference type="Proteomes" id="UP000252107"/>
    </source>
</evidence>
<protein>
    <submittedName>
        <fullName evidence="2">Uncharacterized protein</fullName>
    </submittedName>
</protein>
<feature type="region of interest" description="Disordered" evidence="1">
    <location>
        <begin position="135"/>
        <end position="226"/>
    </location>
</feature>
<feature type="compositionally biased region" description="Low complexity" evidence="1">
    <location>
        <begin position="33"/>
        <end position="48"/>
    </location>
</feature>
<keyword evidence="3" id="KW-1185">Reference proteome</keyword>
<feature type="compositionally biased region" description="Basic and acidic residues" evidence="1">
    <location>
        <begin position="184"/>
        <end position="205"/>
    </location>
</feature>
<evidence type="ECO:0000313" key="2">
    <source>
        <dbReference type="EMBL" id="RCJ42485.1"/>
    </source>
</evidence>
<feature type="compositionally biased region" description="Polar residues" evidence="1">
    <location>
        <begin position="155"/>
        <end position="166"/>
    </location>
</feature>
<dbReference type="Proteomes" id="UP000252107">
    <property type="component" value="Unassembled WGS sequence"/>
</dbReference>